<sequence>MSRLSGKLVHRLTKVAEELQEVFAERGHHVDQALDVDESFGSPQSTAFLMRDLAIDAVAVAASRVGVEFGSVNGSGRELRSFDEGVERRFRLRRASRDEGGSIVMTANSDAPVRVVVDEGDGLFPIEAWTFGWIPASGSVLVAEAFVAPILRFEPGTPGHLILGHAIPLLGPEIPSGGFRPTDEGLDGFDDDEMGGEADSV</sequence>
<evidence type="ECO:0000313" key="3">
    <source>
        <dbReference type="Proteomes" id="UP000825008"/>
    </source>
</evidence>
<dbReference type="RefSeq" id="WP_220695900.1">
    <property type="nucleotide sequence ID" value="NZ_CP080997.1"/>
</dbReference>
<feature type="region of interest" description="Disordered" evidence="1">
    <location>
        <begin position="178"/>
        <end position="201"/>
    </location>
</feature>
<organism evidence="2 3">
    <name type="scientific">Mycolicibacter heraklionensis</name>
    <dbReference type="NCBI Taxonomy" id="512402"/>
    <lineage>
        <taxon>Bacteria</taxon>
        <taxon>Bacillati</taxon>
        <taxon>Actinomycetota</taxon>
        <taxon>Actinomycetes</taxon>
        <taxon>Mycobacteriales</taxon>
        <taxon>Mycobacteriaceae</taxon>
        <taxon>Mycolicibacter</taxon>
    </lineage>
</organism>
<dbReference type="EMBL" id="CP080997">
    <property type="protein sequence ID" value="QZA08827.1"/>
    <property type="molecule type" value="Genomic_DNA"/>
</dbReference>
<reference evidence="2" key="1">
    <citation type="submission" date="2021-08" db="EMBL/GenBank/DDBJ databases">
        <title>Whole genome sequencing of non-tuberculosis mycobacteria type-strains.</title>
        <authorList>
            <person name="Igarashi Y."/>
            <person name="Osugi A."/>
            <person name="Mitarai S."/>
        </authorList>
    </citation>
    <scope>NUCLEOTIDE SEQUENCE</scope>
    <source>
        <strain evidence="2">JCM 30995</strain>
    </source>
</reference>
<evidence type="ECO:0000313" key="2">
    <source>
        <dbReference type="EMBL" id="QZA08827.1"/>
    </source>
</evidence>
<dbReference type="KEGG" id="mher:K3U94_06020"/>
<feature type="compositionally biased region" description="Acidic residues" evidence="1">
    <location>
        <begin position="184"/>
        <end position="201"/>
    </location>
</feature>
<protein>
    <submittedName>
        <fullName evidence="2">Uncharacterized protein</fullName>
    </submittedName>
</protein>
<evidence type="ECO:0000256" key="1">
    <source>
        <dbReference type="SAM" id="MobiDB-lite"/>
    </source>
</evidence>
<gene>
    <name evidence="2" type="ORF">K3U94_06020</name>
</gene>
<accession>A0A9X7ZHQ0</accession>
<name>A0A9X7ZHQ0_9MYCO</name>
<dbReference type="Proteomes" id="UP000825008">
    <property type="component" value="Chromosome"/>
</dbReference>
<proteinExistence type="predicted"/>
<dbReference type="AlphaFoldDB" id="A0A9X7ZHQ0"/>